<keyword evidence="3" id="KW-1185">Reference proteome</keyword>
<dbReference type="EMBL" id="KK120762">
    <property type="protein sequence ID" value="KFM78987.1"/>
    <property type="molecule type" value="Genomic_DNA"/>
</dbReference>
<dbReference type="AlphaFoldDB" id="A0A087UNP8"/>
<proteinExistence type="predicted"/>
<dbReference type="Proteomes" id="UP000054359">
    <property type="component" value="Unassembled WGS sequence"/>
</dbReference>
<name>A0A087UNP8_STEMI</name>
<dbReference type="InterPro" id="IPR029030">
    <property type="entry name" value="Caspase-like_dom_sf"/>
</dbReference>
<dbReference type="SUPFAM" id="SSF52129">
    <property type="entry name" value="Caspase-like"/>
    <property type="match status" value="1"/>
</dbReference>
<dbReference type="PROSITE" id="PS50207">
    <property type="entry name" value="CASPASE_P10"/>
    <property type="match status" value="1"/>
</dbReference>
<dbReference type="OrthoDB" id="6433348at2759"/>
<organism evidence="2 3">
    <name type="scientific">Stegodyphus mimosarum</name>
    <name type="common">African social velvet spider</name>
    <dbReference type="NCBI Taxonomy" id="407821"/>
    <lineage>
        <taxon>Eukaryota</taxon>
        <taxon>Metazoa</taxon>
        <taxon>Ecdysozoa</taxon>
        <taxon>Arthropoda</taxon>
        <taxon>Chelicerata</taxon>
        <taxon>Arachnida</taxon>
        <taxon>Araneae</taxon>
        <taxon>Araneomorphae</taxon>
        <taxon>Entelegynae</taxon>
        <taxon>Eresoidea</taxon>
        <taxon>Eresidae</taxon>
        <taxon>Stegodyphus</taxon>
    </lineage>
</organism>
<gene>
    <name evidence="2" type="ORF">X975_04966</name>
</gene>
<dbReference type="GO" id="GO:0004197">
    <property type="term" value="F:cysteine-type endopeptidase activity"/>
    <property type="evidence" value="ECO:0007669"/>
    <property type="project" value="InterPro"/>
</dbReference>
<feature type="domain" description="Caspase family p10" evidence="1">
    <location>
        <begin position="1"/>
        <end position="48"/>
    </location>
</feature>
<feature type="non-terminal residue" evidence="2">
    <location>
        <position position="146"/>
    </location>
</feature>
<dbReference type="GO" id="GO:0006508">
    <property type="term" value="P:proteolysis"/>
    <property type="evidence" value="ECO:0007669"/>
    <property type="project" value="InterPro"/>
</dbReference>
<dbReference type="Gene3D" id="3.30.70.1470">
    <property type="entry name" value="Caspase-like"/>
    <property type="match status" value="1"/>
</dbReference>
<sequence>MPFHDILTLVSYYLAYYFESRSKNKESSNKKQMPYISSRVTEKIFFRRKIPPYQNQEAGVPVRESRSKFPLSEGISMPDYPQLNVPMDSRHYQIEAKNVDFLSFCQFQDDDPQQLSEAAAKLTVHMMEFGYRCPNYGLKPDLLSVL</sequence>
<evidence type="ECO:0000313" key="3">
    <source>
        <dbReference type="Proteomes" id="UP000054359"/>
    </source>
</evidence>
<evidence type="ECO:0000259" key="1">
    <source>
        <dbReference type="PROSITE" id="PS50207"/>
    </source>
</evidence>
<evidence type="ECO:0000313" key="2">
    <source>
        <dbReference type="EMBL" id="KFM78987.1"/>
    </source>
</evidence>
<reference evidence="2 3" key="1">
    <citation type="submission" date="2013-11" db="EMBL/GenBank/DDBJ databases">
        <title>Genome sequencing of Stegodyphus mimosarum.</title>
        <authorList>
            <person name="Bechsgaard J."/>
        </authorList>
    </citation>
    <scope>NUCLEOTIDE SEQUENCE [LARGE SCALE GENOMIC DNA]</scope>
</reference>
<dbReference type="InterPro" id="IPR002138">
    <property type="entry name" value="Pept_C14_p10"/>
</dbReference>
<protein>
    <recommendedName>
        <fullName evidence="1">Caspase family p10 domain-containing protein</fullName>
    </recommendedName>
</protein>
<accession>A0A087UNP8</accession>